<proteinExistence type="inferred from homology"/>
<comment type="catalytic activity">
    <reaction evidence="9">
        <text>protoporphyrin IX + Mg(2+) + ATP + H2O = Mg-protoporphyrin IX + ADP + phosphate + 3 H(+)</text>
        <dbReference type="Rhea" id="RHEA:13961"/>
        <dbReference type="ChEBI" id="CHEBI:15377"/>
        <dbReference type="ChEBI" id="CHEBI:15378"/>
        <dbReference type="ChEBI" id="CHEBI:18420"/>
        <dbReference type="ChEBI" id="CHEBI:30616"/>
        <dbReference type="ChEBI" id="CHEBI:43474"/>
        <dbReference type="ChEBI" id="CHEBI:57306"/>
        <dbReference type="ChEBI" id="CHEBI:60492"/>
        <dbReference type="ChEBI" id="CHEBI:456216"/>
        <dbReference type="EC" id="6.6.1.1"/>
    </reaction>
</comment>
<comment type="similarity">
    <text evidence="1">Belongs to the Mg-chelatase subunit H family.</text>
</comment>
<feature type="domain" description="Magnesium chelatase subunit H N-terminal" evidence="11">
    <location>
        <begin position="74"/>
        <end position="180"/>
    </location>
</feature>
<evidence type="ECO:0000256" key="4">
    <source>
        <dbReference type="ARBA" id="ARBA00022598"/>
    </source>
</evidence>
<evidence type="ECO:0000259" key="11">
    <source>
        <dbReference type="Pfam" id="PF11965"/>
    </source>
</evidence>
<evidence type="ECO:0000313" key="13">
    <source>
        <dbReference type="Proteomes" id="UP000008141"/>
    </source>
</evidence>
<evidence type="ECO:0000256" key="6">
    <source>
        <dbReference type="ARBA" id="ARBA00022840"/>
    </source>
</evidence>
<evidence type="ECO:0000313" key="12">
    <source>
        <dbReference type="EMBL" id="EFN57308.1"/>
    </source>
</evidence>
<dbReference type="InterPro" id="IPR022571">
    <property type="entry name" value="Mg_chelatase_H_N"/>
</dbReference>
<dbReference type="GO" id="GO:0009507">
    <property type="term" value="C:chloroplast"/>
    <property type="evidence" value="ECO:0007669"/>
    <property type="project" value="TreeGrafter"/>
</dbReference>
<reference evidence="12 13" key="1">
    <citation type="journal article" date="2010" name="Plant Cell">
        <title>The Chlorella variabilis NC64A genome reveals adaptation to photosymbiosis, coevolution with viruses, and cryptic sex.</title>
        <authorList>
            <person name="Blanc G."/>
            <person name="Duncan G."/>
            <person name="Agarkova I."/>
            <person name="Borodovsky M."/>
            <person name="Gurnon J."/>
            <person name="Kuo A."/>
            <person name="Lindquist E."/>
            <person name="Lucas S."/>
            <person name="Pangilinan J."/>
            <person name="Polle J."/>
            <person name="Salamov A."/>
            <person name="Terry A."/>
            <person name="Yamada T."/>
            <person name="Dunigan D.D."/>
            <person name="Grigoriev I.V."/>
            <person name="Claverie J.M."/>
            <person name="Van Etten J.L."/>
        </authorList>
    </citation>
    <scope>NUCLEOTIDE SEQUENCE [LARGE SCALE GENOMIC DNA]</scope>
    <source>
        <strain evidence="12 13">NC64A</strain>
    </source>
</reference>
<feature type="region of interest" description="Disordered" evidence="10">
    <location>
        <begin position="1"/>
        <end position="62"/>
    </location>
</feature>
<gene>
    <name evidence="12" type="ORF">CHLNCDRAFT_143922</name>
</gene>
<sequence>MQSQAASLCGRSVVAGSSSTNKRQNRRNASAAPSQATRKVTSMVATGPRLPKPIGGDTGGDEPLRISLGEGMMANIFIGSLIFIEELAEKIVGAVAPVRDSLDACLIFPSMPAVMKLNKLGSFSMSQLGGGGKSAIGEFMKNMRQQNDNFEEQLLKLVRTLPKVLKFLPSDKAQDARNYLFPDVGLWHPRAPHMYEDLKEYLNW</sequence>
<dbReference type="InterPro" id="IPR003672">
    <property type="entry name" value="CobN/Mg_chltase"/>
</dbReference>
<dbReference type="EMBL" id="GL433840">
    <property type="protein sequence ID" value="EFN57308.1"/>
    <property type="molecule type" value="Genomic_DNA"/>
</dbReference>
<evidence type="ECO:0000256" key="2">
    <source>
        <dbReference type="ARBA" id="ARBA00012825"/>
    </source>
</evidence>
<dbReference type="GO" id="GO:0016851">
    <property type="term" value="F:magnesium chelatase activity"/>
    <property type="evidence" value="ECO:0007669"/>
    <property type="project" value="UniProtKB-EC"/>
</dbReference>
<evidence type="ECO:0000256" key="9">
    <source>
        <dbReference type="ARBA" id="ARBA00048693"/>
    </source>
</evidence>
<dbReference type="RefSeq" id="XP_005849410.1">
    <property type="nucleotide sequence ID" value="XM_005849348.1"/>
</dbReference>
<dbReference type="GO" id="GO:0015995">
    <property type="term" value="P:chlorophyll biosynthetic process"/>
    <property type="evidence" value="ECO:0007669"/>
    <property type="project" value="UniProtKB-KW"/>
</dbReference>
<dbReference type="EC" id="6.6.1.1" evidence="2"/>
<dbReference type="PANTHER" id="PTHR44119">
    <property type="entry name" value="MAGNESIUM-CHELATASE SUBUNIT CHLH, CHLOROPLASTIC"/>
    <property type="match status" value="1"/>
</dbReference>
<dbReference type="KEGG" id="cvr:CHLNCDRAFT_143922"/>
<feature type="compositionally biased region" description="Polar residues" evidence="10">
    <location>
        <begin position="15"/>
        <end position="44"/>
    </location>
</feature>
<dbReference type="GO" id="GO:0015979">
    <property type="term" value="P:photosynthesis"/>
    <property type="evidence" value="ECO:0007669"/>
    <property type="project" value="UniProtKB-KW"/>
</dbReference>
<dbReference type="GeneID" id="17356449"/>
<keyword evidence="6" id="KW-0067">ATP-binding</keyword>
<evidence type="ECO:0000256" key="8">
    <source>
        <dbReference type="ARBA" id="ARBA00023444"/>
    </source>
</evidence>
<evidence type="ECO:0000256" key="1">
    <source>
        <dbReference type="ARBA" id="ARBA00010851"/>
    </source>
</evidence>
<evidence type="ECO:0000256" key="7">
    <source>
        <dbReference type="ARBA" id="ARBA00023171"/>
    </source>
</evidence>
<dbReference type="Proteomes" id="UP000008141">
    <property type="component" value="Unassembled WGS sequence"/>
</dbReference>
<dbReference type="AlphaFoldDB" id="E1ZAR2"/>
<accession>E1ZAR2</accession>
<dbReference type="InParanoid" id="E1ZAR2"/>
<keyword evidence="7" id="KW-0149">Chlorophyll biosynthesis</keyword>
<comment type="pathway">
    <text evidence="8">Porphyrin-containing compound metabolism.</text>
</comment>
<evidence type="ECO:0000256" key="10">
    <source>
        <dbReference type="SAM" id="MobiDB-lite"/>
    </source>
</evidence>
<dbReference type="Pfam" id="PF11965">
    <property type="entry name" value="DUF3479"/>
    <property type="match status" value="1"/>
</dbReference>
<keyword evidence="13" id="KW-1185">Reference proteome</keyword>
<keyword evidence="3" id="KW-0602">Photosynthesis</keyword>
<dbReference type="STRING" id="554065.E1ZAR2"/>
<keyword evidence="5" id="KW-0547">Nucleotide-binding</keyword>
<dbReference type="eggNOG" id="ENOG502QT3B">
    <property type="taxonomic scope" value="Eukaryota"/>
</dbReference>
<name>E1ZAR2_CHLVA</name>
<dbReference type="PANTHER" id="PTHR44119:SF1">
    <property type="entry name" value="MAGNESIUM-CHELATASE SUBUNIT CHLH, CHLOROPLASTIC"/>
    <property type="match status" value="1"/>
</dbReference>
<dbReference type="GO" id="GO:0005524">
    <property type="term" value="F:ATP binding"/>
    <property type="evidence" value="ECO:0007669"/>
    <property type="project" value="UniProtKB-KW"/>
</dbReference>
<dbReference type="OrthoDB" id="10252009at2759"/>
<protein>
    <recommendedName>
        <fullName evidence="2">magnesium chelatase</fullName>
        <ecNumber evidence="2">6.6.1.1</ecNumber>
    </recommendedName>
</protein>
<keyword evidence="4" id="KW-0436">Ligase</keyword>
<evidence type="ECO:0000256" key="5">
    <source>
        <dbReference type="ARBA" id="ARBA00022741"/>
    </source>
</evidence>
<evidence type="ECO:0000256" key="3">
    <source>
        <dbReference type="ARBA" id="ARBA00022531"/>
    </source>
</evidence>
<organism evidence="13">
    <name type="scientific">Chlorella variabilis</name>
    <name type="common">Green alga</name>
    <dbReference type="NCBI Taxonomy" id="554065"/>
    <lineage>
        <taxon>Eukaryota</taxon>
        <taxon>Viridiplantae</taxon>
        <taxon>Chlorophyta</taxon>
        <taxon>core chlorophytes</taxon>
        <taxon>Trebouxiophyceae</taxon>
        <taxon>Chlorellales</taxon>
        <taxon>Chlorellaceae</taxon>
        <taxon>Chlorella clade</taxon>
        <taxon>Chlorella</taxon>
    </lineage>
</organism>